<feature type="compositionally biased region" description="Low complexity" evidence="1">
    <location>
        <begin position="45"/>
        <end position="56"/>
    </location>
</feature>
<feature type="region of interest" description="Disordered" evidence="1">
    <location>
        <begin position="435"/>
        <end position="486"/>
    </location>
</feature>
<sequence length="614" mass="69802">MQTRTRPRRASVKPVKYREESDSDEDGDEAFSPTSPSTRKRGRRAAAPASRSSTAGRGKKEEESEVKKEEDAAINRSTGRLLRHLFYDEKVHPTIAKEEKKRGKAEMKQSLLLDAFKVVREGGAASNALAKKKVIDQSEVEKVEEEVEVEKKEDETDDETDEEEIVADTPTPTSAGQSQNRKNVLLARAVSHEEATRVGEHCESLRKQYEQYATREKEKKYRFIREADLPFLSDEEIEMGLKDNNDNPDEFILHFLAHPVYLQQLRERITRKYASRSETELTEEERVIHRRVQRASNKHKHAQRKAKVVCVGRLRLDDALEIGVSDDWSEARKKAFDQIDENPNSYYYRFNKPGEKQRTGGWTAQERALFFERMKEIDILCNRPQWGIFSMVFEGRVGYQCANFYRTMVKKGEVNDPNYYIDSDGKLRYKRGEAKNAVDGSPAPLSAVPAKVGKGTGKASRKRPSPTVSYVSAKRGGAKKRKRKGEDADTIFANDISGASSEEEAEIEVGFVSAKAVAAAAMAESSTDDGEEEDDDNPLPDYVDPVTLDTVERPAISPFGHVMGYDTWVKCLNYSEPKEKCPFTKKRLRLRQLVKLTKDNIHLYRDKIIASKKE</sequence>
<dbReference type="SUPFAM" id="SSF57850">
    <property type="entry name" value="RING/U-box"/>
    <property type="match status" value="1"/>
</dbReference>
<dbReference type="EMBL" id="HBIB01024034">
    <property type="protein sequence ID" value="CAE0253504.1"/>
    <property type="molecule type" value="Transcribed_RNA"/>
</dbReference>
<reference evidence="3" key="1">
    <citation type="submission" date="2021-01" db="EMBL/GenBank/DDBJ databases">
        <authorList>
            <person name="Corre E."/>
            <person name="Pelletier E."/>
            <person name="Niang G."/>
            <person name="Scheremetjew M."/>
            <person name="Finn R."/>
            <person name="Kale V."/>
            <person name="Holt S."/>
            <person name="Cochrane G."/>
            <person name="Meng A."/>
            <person name="Brown T."/>
            <person name="Cohen L."/>
        </authorList>
    </citation>
    <scope>NUCLEOTIDE SEQUENCE</scope>
    <source>
        <strain evidence="3">NIES-2562</strain>
    </source>
</reference>
<feature type="compositionally biased region" description="Basic and acidic residues" evidence="1">
    <location>
        <begin position="58"/>
        <end position="73"/>
    </location>
</feature>
<dbReference type="InterPro" id="IPR001005">
    <property type="entry name" value="SANT/Myb"/>
</dbReference>
<dbReference type="PROSITE" id="PS50090">
    <property type="entry name" value="MYB_LIKE"/>
    <property type="match status" value="1"/>
</dbReference>
<protein>
    <recommendedName>
        <fullName evidence="2">Myb-like domain-containing protein</fullName>
    </recommendedName>
</protein>
<dbReference type="InterPro" id="IPR013083">
    <property type="entry name" value="Znf_RING/FYVE/PHD"/>
</dbReference>
<dbReference type="Gene3D" id="3.30.40.10">
    <property type="entry name" value="Zinc/RING finger domain, C3HC4 (zinc finger)"/>
    <property type="match status" value="1"/>
</dbReference>
<feature type="compositionally biased region" description="Polar residues" evidence="1">
    <location>
        <begin position="170"/>
        <end position="180"/>
    </location>
</feature>
<feature type="domain" description="Myb-like" evidence="2">
    <location>
        <begin position="354"/>
        <end position="409"/>
    </location>
</feature>
<feature type="region of interest" description="Disordered" evidence="1">
    <location>
        <begin position="140"/>
        <end position="180"/>
    </location>
</feature>
<dbReference type="InterPro" id="IPR009057">
    <property type="entry name" value="Homeodomain-like_sf"/>
</dbReference>
<feature type="compositionally biased region" description="Acidic residues" evidence="1">
    <location>
        <begin position="155"/>
        <end position="166"/>
    </location>
</feature>
<accession>A0A7S3DCH0</accession>
<evidence type="ECO:0000256" key="1">
    <source>
        <dbReference type="SAM" id="MobiDB-lite"/>
    </source>
</evidence>
<dbReference type="AlphaFoldDB" id="A0A7S3DCH0"/>
<organism evidence="3">
    <name type="scientific">Palpitomonas bilix</name>
    <dbReference type="NCBI Taxonomy" id="652834"/>
    <lineage>
        <taxon>Eukaryota</taxon>
        <taxon>Eukaryota incertae sedis</taxon>
    </lineage>
</organism>
<name>A0A7S3DCH0_9EUKA</name>
<proteinExistence type="predicted"/>
<gene>
    <name evidence="3" type="ORF">PBIL07802_LOCUS15739</name>
</gene>
<evidence type="ECO:0000259" key="2">
    <source>
        <dbReference type="PROSITE" id="PS50090"/>
    </source>
</evidence>
<evidence type="ECO:0000313" key="3">
    <source>
        <dbReference type="EMBL" id="CAE0253504.1"/>
    </source>
</evidence>
<feature type="compositionally biased region" description="Basic residues" evidence="1">
    <location>
        <begin position="1"/>
        <end position="11"/>
    </location>
</feature>
<feature type="region of interest" description="Disordered" evidence="1">
    <location>
        <begin position="1"/>
        <end position="82"/>
    </location>
</feature>
<dbReference type="SUPFAM" id="SSF46689">
    <property type="entry name" value="Homeodomain-like"/>
    <property type="match status" value="1"/>
</dbReference>